<protein>
    <submittedName>
        <fullName evidence="2">Uncharacterized protein</fullName>
    </submittedName>
</protein>
<comment type="caution">
    <text evidence="2">The sequence shown here is derived from an EMBL/GenBank/DDBJ whole genome shotgun (WGS) entry which is preliminary data.</text>
</comment>
<sequence>MTRWGVVFPDEWAVIRTGPRGQRQIGQLVAAMQGADPDAVRALEGQLRGMAGQLDAAGVDVLASLVLPVGDGTAVSAVCAVAVVALDDPSPDALRRLAESGPHPGGARRTSRTELPLGPASRSASERLAVELTGASGTAPIQAEVRYVVRIDDGVVLILHFETLSVAYLTELSDVFDAVAGTARLA</sequence>
<dbReference type="EMBL" id="JBAPLU010000016">
    <property type="protein sequence ID" value="MEI4273038.1"/>
    <property type="molecule type" value="Genomic_DNA"/>
</dbReference>
<organism evidence="2 3">
    <name type="scientific">Klenkia sesuvii</name>
    <dbReference type="NCBI Taxonomy" id="3103137"/>
    <lineage>
        <taxon>Bacteria</taxon>
        <taxon>Bacillati</taxon>
        <taxon>Actinomycetota</taxon>
        <taxon>Actinomycetes</taxon>
        <taxon>Geodermatophilales</taxon>
        <taxon>Geodermatophilaceae</taxon>
        <taxon>Klenkia</taxon>
    </lineage>
</organism>
<feature type="region of interest" description="Disordered" evidence="1">
    <location>
        <begin position="94"/>
        <end position="122"/>
    </location>
</feature>
<proteinExistence type="predicted"/>
<reference evidence="2 3" key="1">
    <citation type="submission" date="2024-03" db="EMBL/GenBank/DDBJ databases">
        <title>Draft genome sequence of Klenkia sp. LSe6-5.</title>
        <authorList>
            <person name="Duangmal K."/>
            <person name="Chantavorakit T."/>
        </authorList>
    </citation>
    <scope>NUCLEOTIDE SEQUENCE [LARGE SCALE GENOMIC DNA]</scope>
    <source>
        <strain evidence="2 3">LSe6-5</strain>
    </source>
</reference>
<evidence type="ECO:0000313" key="2">
    <source>
        <dbReference type="EMBL" id="MEI4273038.1"/>
    </source>
</evidence>
<dbReference type="RefSeq" id="WP_336405163.1">
    <property type="nucleotide sequence ID" value="NZ_JBAPLU010000016.1"/>
</dbReference>
<evidence type="ECO:0000256" key="1">
    <source>
        <dbReference type="SAM" id="MobiDB-lite"/>
    </source>
</evidence>
<name>A0ABU8DWI5_9ACTN</name>
<accession>A0ABU8DWI5</accession>
<evidence type="ECO:0000313" key="3">
    <source>
        <dbReference type="Proteomes" id="UP001361570"/>
    </source>
</evidence>
<dbReference type="Proteomes" id="UP001361570">
    <property type="component" value="Unassembled WGS sequence"/>
</dbReference>
<gene>
    <name evidence="2" type="ORF">TEK04_15020</name>
</gene>
<keyword evidence="3" id="KW-1185">Reference proteome</keyword>